<dbReference type="AlphaFoldDB" id="A0A3A6QJV8"/>
<dbReference type="Pfam" id="PF00583">
    <property type="entry name" value="Acetyltransf_1"/>
    <property type="match status" value="1"/>
</dbReference>
<evidence type="ECO:0000259" key="1">
    <source>
        <dbReference type="PROSITE" id="PS51186"/>
    </source>
</evidence>
<name>A0A3A6QJV8_9VIBR</name>
<evidence type="ECO:0000313" key="3">
    <source>
        <dbReference type="Proteomes" id="UP000273252"/>
    </source>
</evidence>
<proteinExistence type="predicted"/>
<dbReference type="RefSeq" id="WP_120030199.1">
    <property type="nucleotide sequence ID" value="NZ_QVMU01000004.1"/>
</dbReference>
<feature type="domain" description="N-acetyltransferase" evidence="1">
    <location>
        <begin position="3"/>
        <end position="146"/>
    </location>
</feature>
<accession>A0A3A6QJV8</accession>
<dbReference type="EMBL" id="QVMU01000004">
    <property type="protein sequence ID" value="RJX72875.1"/>
    <property type="molecule type" value="Genomic_DNA"/>
</dbReference>
<dbReference type="InterPro" id="IPR016181">
    <property type="entry name" value="Acyl_CoA_acyltransferase"/>
</dbReference>
<sequence length="146" mass="16396">MDLELRKINSENFYSICQLEVNPEQECHIDSNAISLAEANFMEFAWFRAIYLNNAPIGFILVDANVSTNTFMLWRFMLDKSCQSKGLGRNAIQILVVALQKEFGISELFTSVISGEGSPLGFYRRCGFIPTGNLVAGREIELCLSI</sequence>
<dbReference type="SUPFAM" id="SSF55729">
    <property type="entry name" value="Acyl-CoA N-acyltransferases (Nat)"/>
    <property type="match status" value="1"/>
</dbReference>
<protein>
    <submittedName>
        <fullName evidence="2">GNAT family N-acetyltransferase</fullName>
    </submittedName>
</protein>
<keyword evidence="3" id="KW-1185">Reference proteome</keyword>
<organism evidence="2 3">
    <name type="scientific">Vibrio sinensis</name>
    <dbReference type="NCBI Taxonomy" id="2302434"/>
    <lineage>
        <taxon>Bacteria</taxon>
        <taxon>Pseudomonadati</taxon>
        <taxon>Pseudomonadota</taxon>
        <taxon>Gammaproteobacteria</taxon>
        <taxon>Vibrionales</taxon>
        <taxon>Vibrionaceae</taxon>
        <taxon>Vibrio</taxon>
    </lineage>
</organism>
<dbReference type="Proteomes" id="UP000273252">
    <property type="component" value="Unassembled WGS sequence"/>
</dbReference>
<dbReference type="Gene3D" id="1.10.287.900">
    <property type="entry name" value="The crystal structure of the spermine/spermidine acetyltransferase from enterococcus faecali"/>
    <property type="match status" value="1"/>
</dbReference>
<dbReference type="OrthoDB" id="9127144at2"/>
<comment type="caution">
    <text evidence="2">The sequence shown here is derived from an EMBL/GenBank/DDBJ whole genome shotgun (WGS) entry which is preliminary data.</text>
</comment>
<evidence type="ECO:0000313" key="2">
    <source>
        <dbReference type="EMBL" id="RJX72875.1"/>
    </source>
</evidence>
<dbReference type="InterPro" id="IPR000182">
    <property type="entry name" value="GNAT_dom"/>
</dbReference>
<dbReference type="Gene3D" id="3.40.630.30">
    <property type="match status" value="1"/>
</dbReference>
<gene>
    <name evidence="2" type="ORF">DZ860_06865</name>
</gene>
<reference evidence="2 3" key="1">
    <citation type="submission" date="2018-08" db="EMBL/GenBank/DDBJ databases">
        <title>Vibrio isolated from the Eastern China Marginal Seas.</title>
        <authorList>
            <person name="Li Y."/>
        </authorList>
    </citation>
    <scope>NUCLEOTIDE SEQUENCE [LARGE SCALE GENOMIC DNA]</scope>
    <source>
        <strain evidence="2 3">BEI233</strain>
    </source>
</reference>
<dbReference type="PROSITE" id="PS51186">
    <property type="entry name" value="GNAT"/>
    <property type="match status" value="1"/>
</dbReference>
<dbReference type="InterPro" id="IPR027455">
    <property type="entry name" value="Sper_AcTfrase_N"/>
</dbReference>
<keyword evidence="2" id="KW-0808">Transferase</keyword>
<dbReference type="GO" id="GO:0016747">
    <property type="term" value="F:acyltransferase activity, transferring groups other than amino-acyl groups"/>
    <property type="evidence" value="ECO:0007669"/>
    <property type="project" value="InterPro"/>
</dbReference>